<sequence>MEKKNRRICINISQEGDTKLPNGINITKIHNGKKKLESSQANLASLPERSKGKTLTRSDAISPPRKTSVQRRSQPILNNSPSKSSSRRYSFPVLDRNECRFEANTNLNARYRSPHLRPFSPHREDDTRGKIAFDKRLSAEWKPHFHKVPNEPRKGAFQKITAYVNKAFSKPNKVALDSCKGSKTPLREQIGNSKCTARTASTPSKIPPKLKNTLSQFPSKSEFKTPHNEADFHYSGFNSCKSLDEKDGATEDSENNEEDPVLPSSTVSILPLEQFLDSNSYSTPSFCKHLDFTAYEGENYATTPRNIDILHFEGSSSDMQDFLIPRSRENCEARTFKPQLCTQSDREYIRLISPKPFTDFNEFPNSTTNHFDSRTNIVNDFPGFFKRSSTLVNHVFGKELISEGDTCRECNSLTLKYKLCPRMSDFTQCHNLERIRTLSSTEKQFFLTPFVYVCNLPNLIKEWRCFSQLKFFDVFKDGANFNFYKDYRISFVKGDVTKSKDSEIMRWNVRSKFPEINFSSILIPQKRGIATMFENNHNVQLELPTSTTLNSFIFDCSELGSLNSKFKKILVYKPRQGNSLIILDLDYIFKALQIQHCQFSSLNYPAKIFAKFHYLLKIGIHLFGEQLNESRVRHSICDAMRLPFRPSSTSVATMAKTFSYDHSTTTEHDAIQSLKRVWRNSVFTYEDNDSDNEKHFLKDEEENRETCPIVESSYRLSSFSERLSHFGEYIPLKVKEISVTANEQGIISDAGNNSRMGIFSRREISSNFGVSRHRRVEPASSAQLGAGASPTQLCKKEELFDEDGAQKKTGEGKIANFFESNVLRKVANITMERNSVDKSPTKKINIPFKLDFRNCEKFEGHSLVNWLLSELDEGNHQRHSVVQLEVRQLIIEFCTMLLHAGVIRPVEDPNINGVDMNFKMEILYHWSSNESAIRQSSLWAPPLPIEIQGSKVSSKQNETDFQQVLCNLKKDHNDALEKLKTDYEDKIFKIRGEYGEKICQLEERLANLSNELESFKERCSKVDPPPYISPPAPTLPASIPPPPPPLPSSICQPIPPPPPLVSFGSIQDGISQQRLTIPSPPPPGPNPLPPPPPGGIDGWNAQTAATSACTSSLVDSSPVSKVPLPPPLPSSDLNLLGSPTFVEPNSTVKHQVPVPPPPPLPGHSTPPFLNKSLGALAIPHPPHMPPPSPILDTNISKLATITKSNSPTQSQNHGAPSLHWERPSNPPVIPCSMPPKTSDLSMPSTQLHLPPHPVPPTAPPHGGPVSSMVPPPPPPLPFLQSAEASKIPGPPPPPLPPPFPNSTNPPPPLPSVNMDPASSLPMAHHLMARSSSKKPVSRSLAAFPDFAALAARKSKIVPRTAMKPLYWTRIQTLAGYPGNPNFNKYKDSIWEILEEVKPSELNEFEEKFSRQSTQDKPKLVSKSEKPGKQQVAKLLDPKRSQNLGILISSQHLEISEIEQALLNFDTDIVSLEMLKRIYGARATDEELQMIKAHIESQVDVPLDKPEQFLYDLSCIAHFEERMFCLMFQDKFNEGVSSIQSILDNMQSVCDILFTSEGVKRVLGIILALGNYMNGGNVQRGQADGFSLDILPKLKDVKSRDNASTLLHFVVSTYMQKFGQNPEAPNPLPEPGDIDKAALIKFEDVDKDLKQLRKELDACDLRAKKVIASSSKCRLQPFKDIMEGFFGKAQTTVSSTEEHLLKCRDSLYSVTKYYTYPAKNGELDPKDFFCIWSPFCNDFKAIWTREKNKIMQERLRLERVTKHKEKLSLEKVDKKPAGKLKTQSMRLAMRTKAWENDRIHDTASCTRTLTRPRKKSDKL</sequence>
<dbReference type="GO" id="GO:0035556">
    <property type="term" value="P:intracellular signal transduction"/>
    <property type="evidence" value="ECO:0007669"/>
    <property type="project" value="InterPro"/>
</dbReference>
<comment type="similarity">
    <text evidence="1">Belongs to the formin homology family. Cappuccino subfamily.</text>
</comment>
<feature type="domain" description="DEP" evidence="3">
    <location>
        <begin position="858"/>
        <end position="928"/>
    </location>
</feature>
<dbReference type="PROSITE" id="PS51444">
    <property type="entry name" value="FH2"/>
    <property type="match status" value="1"/>
</dbReference>
<evidence type="ECO:0000313" key="6">
    <source>
        <dbReference type="Proteomes" id="UP001187531"/>
    </source>
</evidence>
<dbReference type="GO" id="GO:0051015">
    <property type="term" value="F:actin filament binding"/>
    <property type="evidence" value="ECO:0007669"/>
    <property type="project" value="TreeGrafter"/>
</dbReference>
<dbReference type="SUPFAM" id="SSF101447">
    <property type="entry name" value="Formin homology 2 domain (FH2 domain)"/>
    <property type="match status" value="1"/>
</dbReference>
<reference evidence="5" key="1">
    <citation type="submission" date="2023-07" db="EMBL/GenBank/DDBJ databases">
        <title>Chromosome-level genome assembly of Artemia franciscana.</title>
        <authorList>
            <person name="Jo E."/>
        </authorList>
    </citation>
    <scope>NUCLEOTIDE SEQUENCE</scope>
    <source>
        <tissue evidence="5">Whole body</tissue>
    </source>
</reference>
<feature type="compositionally biased region" description="Low complexity" evidence="2">
    <location>
        <begin position="1103"/>
        <end position="1120"/>
    </location>
</feature>
<keyword evidence="6" id="KW-1185">Reference proteome</keyword>
<accession>A0AA88HFC6</accession>
<comment type="caution">
    <text evidence="5">The sequence shown here is derived from an EMBL/GenBank/DDBJ whole genome shotgun (WGS) entry which is preliminary data.</text>
</comment>
<protein>
    <submittedName>
        <fullName evidence="5">Uncharacterized protein</fullName>
    </submittedName>
</protein>
<feature type="region of interest" description="Disordered" evidence="2">
    <location>
        <begin position="1405"/>
        <end position="1427"/>
    </location>
</feature>
<feature type="region of interest" description="Disordered" evidence="2">
    <location>
        <begin position="243"/>
        <end position="264"/>
    </location>
</feature>
<feature type="region of interest" description="Disordered" evidence="2">
    <location>
        <begin position="44"/>
        <end position="89"/>
    </location>
</feature>
<feature type="region of interest" description="Disordered" evidence="2">
    <location>
        <begin position="1203"/>
        <end position="1318"/>
    </location>
</feature>
<feature type="compositionally biased region" description="Polar residues" evidence="2">
    <location>
        <begin position="1238"/>
        <end position="1247"/>
    </location>
</feature>
<feature type="region of interest" description="Disordered" evidence="2">
    <location>
        <begin position="1022"/>
        <end position="1120"/>
    </location>
</feature>
<dbReference type="SMART" id="SM00498">
    <property type="entry name" value="FH2"/>
    <property type="match status" value="1"/>
</dbReference>
<dbReference type="GO" id="GO:0005856">
    <property type="term" value="C:cytoskeleton"/>
    <property type="evidence" value="ECO:0007669"/>
    <property type="project" value="TreeGrafter"/>
</dbReference>
<feature type="compositionally biased region" description="Pro residues" evidence="2">
    <location>
        <begin position="1023"/>
        <end position="1060"/>
    </location>
</feature>
<feature type="compositionally biased region" description="Pro residues" evidence="2">
    <location>
        <begin position="1288"/>
        <end position="1310"/>
    </location>
</feature>
<feature type="compositionally biased region" description="Polar residues" evidence="2">
    <location>
        <begin position="1203"/>
        <end position="1214"/>
    </location>
</feature>
<feature type="compositionally biased region" description="Pro residues" evidence="2">
    <location>
        <begin position="1224"/>
        <end position="1233"/>
    </location>
</feature>
<name>A0AA88HFC6_ARTSF</name>
<feature type="compositionally biased region" description="Low complexity" evidence="2">
    <location>
        <begin position="80"/>
        <end position="89"/>
    </location>
</feature>
<evidence type="ECO:0000259" key="3">
    <source>
        <dbReference type="PROSITE" id="PS50186"/>
    </source>
</evidence>
<dbReference type="InterPro" id="IPR042201">
    <property type="entry name" value="FH2_Formin_sf"/>
</dbReference>
<feature type="domain" description="FH2" evidence="4">
    <location>
        <begin position="1352"/>
        <end position="1764"/>
    </location>
</feature>
<dbReference type="GO" id="GO:0030866">
    <property type="term" value="P:cortical actin cytoskeleton organization"/>
    <property type="evidence" value="ECO:0007669"/>
    <property type="project" value="TreeGrafter"/>
</dbReference>
<proteinExistence type="inferred from homology"/>
<feature type="compositionally biased region" description="Pro residues" evidence="2">
    <location>
        <begin position="1250"/>
        <end position="1262"/>
    </location>
</feature>
<evidence type="ECO:0000256" key="1">
    <source>
        <dbReference type="ARBA" id="ARBA00005271"/>
    </source>
</evidence>
<dbReference type="InterPro" id="IPR015425">
    <property type="entry name" value="FH2_Formin"/>
</dbReference>
<gene>
    <name evidence="5" type="ORF">QYM36_016472</name>
</gene>
<feature type="compositionally biased region" description="Polar residues" evidence="2">
    <location>
        <begin position="1064"/>
        <end position="1076"/>
    </location>
</feature>
<feature type="compositionally biased region" description="Acidic residues" evidence="2">
    <location>
        <begin position="250"/>
        <end position="260"/>
    </location>
</feature>
<dbReference type="PROSITE" id="PS50186">
    <property type="entry name" value="DEP"/>
    <property type="match status" value="1"/>
</dbReference>
<dbReference type="GO" id="GO:0005737">
    <property type="term" value="C:cytoplasm"/>
    <property type="evidence" value="ECO:0007669"/>
    <property type="project" value="UniProtKB-ARBA"/>
</dbReference>
<dbReference type="Gene3D" id="1.20.58.2220">
    <property type="entry name" value="Formin, FH2 domain"/>
    <property type="match status" value="1"/>
</dbReference>
<evidence type="ECO:0000256" key="2">
    <source>
        <dbReference type="SAM" id="MobiDB-lite"/>
    </source>
</evidence>
<dbReference type="InterPro" id="IPR000591">
    <property type="entry name" value="DEP_dom"/>
</dbReference>
<organism evidence="5 6">
    <name type="scientific">Artemia franciscana</name>
    <name type="common">Brine shrimp</name>
    <name type="synonym">Artemia sanfranciscana</name>
    <dbReference type="NCBI Taxonomy" id="6661"/>
    <lineage>
        <taxon>Eukaryota</taxon>
        <taxon>Metazoa</taxon>
        <taxon>Ecdysozoa</taxon>
        <taxon>Arthropoda</taxon>
        <taxon>Crustacea</taxon>
        <taxon>Branchiopoda</taxon>
        <taxon>Anostraca</taxon>
        <taxon>Artemiidae</taxon>
        <taxon>Artemia</taxon>
    </lineage>
</organism>
<evidence type="ECO:0000313" key="5">
    <source>
        <dbReference type="EMBL" id="KAK2706431.1"/>
    </source>
</evidence>
<dbReference type="Pfam" id="PF02181">
    <property type="entry name" value="FH2"/>
    <property type="match status" value="1"/>
</dbReference>
<dbReference type="PANTHER" id="PTHR45920:SF7">
    <property type="entry name" value="FORMIN-G"/>
    <property type="match status" value="1"/>
</dbReference>
<feature type="compositionally biased region" description="Pro residues" evidence="2">
    <location>
        <begin position="1078"/>
        <end position="1094"/>
    </location>
</feature>
<feature type="compositionally biased region" description="Polar residues" evidence="2">
    <location>
        <begin position="53"/>
        <end position="79"/>
    </location>
</feature>
<evidence type="ECO:0000259" key="4">
    <source>
        <dbReference type="PROSITE" id="PS51444"/>
    </source>
</evidence>
<dbReference type="Proteomes" id="UP001187531">
    <property type="component" value="Unassembled WGS sequence"/>
</dbReference>
<dbReference type="PANTHER" id="PTHR45920">
    <property type="entry name" value="FORMIN HOMOLOGY 2 DOMAIN CONTAINING, ISOFORM I"/>
    <property type="match status" value="1"/>
</dbReference>
<dbReference type="EMBL" id="JAVRJZ010000020">
    <property type="protein sequence ID" value="KAK2706431.1"/>
    <property type="molecule type" value="Genomic_DNA"/>
</dbReference>